<evidence type="ECO:0000256" key="3">
    <source>
        <dbReference type="ARBA" id="ARBA00022833"/>
    </source>
</evidence>
<evidence type="ECO:0000256" key="1">
    <source>
        <dbReference type="ARBA" id="ARBA00022723"/>
    </source>
</evidence>
<feature type="transmembrane region" description="Helical" evidence="5">
    <location>
        <begin position="145"/>
        <end position="172"/>
    </location>
</feature>
<proteinExistence type="predicted"/>
<dbReference type="InterPro" id="IPR017907">
    <property type="entry name" value="Znf_RING_CS"/>
</dbReference>
<dbReference type="AlphaFoldDB" id="A0A8T3CJR9"/>
<feature type="transmembrane region" description="Helical" evidence="5">
    <location>
        <begin position="89"/>
        <end position="106"/>
    </location>
</feature>
<sequence>MDGISDELICSVCLEMFSDPYLLPCGHSFCLECVHRLRNSMDFKCPDCRRDCVNLRDMVKNFKLANIVEAYRTGKSSRPPMPIRTIETYLIYGVGLLIFLVIYLAFQRIADMTKVEPLDYTIQSPVTNQKDYDETTHGGHLLTDLVYGIISLVRSVACWCLWAIISSLAMVWNSMCQETIRRLPHSDVLGPPSQQSPLMPLI</sequence>
<keyword evidence="5" id="KW-0472">Membrane</keyword>
<evidence type="ECO:0000256" key="4">
    <source>
        <dbReference type="PROSITE-ProRule" id="PRU00175"/>
    </source>
</evidence>
<evidence type="ECO:0000259" key="6">
    <source>
        <dbReference type="PROSITE" id="PS50089"/>
    </source>
</evidence>
<dbReference type="PANTHER" id="PTHR25465:SF73">
    <property type="entry name" value="E3 UBIQUITIN_ISG15 LIGASE TRIM25 ISOFORM X1"/>
    <property type="match status" value="1"/>
</dbReference>
<evidence type="ECO:0000313" key="7">
    <source>
        <dbReference type="EMBL" id="KAI1883722.1"/>
    </source>
</evidence>
<keyword evidence="2 4" id="KW-0863">Zinc-finger</keyword>
<dbReference type="EMBL" id="JAERUA010000023">
    <property type="protein sequence ID" value="KAI1883722.1"/>
    <property type="molecule type" value="Genomic_DNA"/>
</dbReference>
<accession>A0A8T3CJR9</accession>
<dbReference type="Proteomes" id="UP000829720">
    <property type="component" value="Unassembled WGS sequence"/>
</dbReference>
<dbReference type="InterPro" id="IPR051051">
    <property type="entry name" value="E3_ubiq-ligase_TRIM/RNF"/>
</dbReference>
<keyword evidence="3" id="KW-0862">Zinc</keyword>
<reference evidence="7" key="1">
    <citation type="submission" date="2021-01" db="EMBL/GenBank/DDBJ databases">
        <authorList>
            <person name="Zahm M."/>
            <person name="Roques C."/>
            <person name="Cabau C."/>
            <person name="Klopp C."/>
            <person name="Donnadieu C."/>
            <person name="Jouanno E."/>
            <person name="Lampietro C."/>
            <person name="Louis A."/>
            <person name="Herpin A."/>
            <person name="Echchiki A."/>
            <person name="Berthelot C."/>
            <person name="Parey E."/>
            <person name="Roest-Crollius H."/>
            <person name="Braasch I."/>
            <person name="Postlethwait J."/>
            <person name="Bobe J."/>
            <person name="Montfort J."/>
            <person name="Bouchez O."/>
            <person name="Begum T."/>
            <person name="Mejri S."/>
            <person name="Adams A."/>
            <person name="Chen W.-J."/>
            <person name="Guiguen Y."/>
        </authorList>
    </citation>
    <scope>NUCLEOTIDE SEQUENCE</scope>
    <source>
        <tissue evidence="7">Blood</tissue>
    </source>
</reference>
<gene>
    <name evidence="7" type="ORF">AGOR_G00234470</name>
</gene>
<name>A0A8T3CJR9_9TELE</name>
<keyword evidence="8" id="KW-1185">Reference proteome</keyword>
<evidence type="ECO:0000256" key="5">
    <source>
        <dbReference type="SAM" id="Phobius"/>
    </source>
</evidence>
<feature type="domain" description="RING-type" evidence="6">
    <location>
        <begin position="10"/>
        <end position="49"/>
    </location>
</feature>
<keyword evidence="1" id="KW-0479">Metal-binding</keyword>
<keyword evidence="5" id="KW-1133">Transmembrane helix</keyword>
<dbReference type="Pfam" id="PF13445">
    <property type="entry name" value="zf-RING_UBOX"/>
    <property type="match status" value="1"/>
</dbReference>
<keyword evidence="5" id="KW-0812">Transmembrane</keyword>
<evidence type="ECO:0000256" key="2">
    <source>
        <dbReference type="ARBA" id="ARBA00022771"/>
    </source>
</evidence>
<dbReference type="InterPro" id="IPR027370">
    <property type="entry name" value="Znf-RING_euk"/>
</dbReference>
<dbReference type="SMART" id="SM00184">
    <property type="entry name" value="RING"/>
    <property type="match status" value="1"/>
</dbReference>
<dbReference type="PROSITE" id="PS50089">
    <property type="entry name" value="ZF_RING_2"/>
    <property type="match status" value="1"/>
</dbReference>
<dbReference type="Gene3D" id="3.30.40.10">
    <property type="entry name" value="Zinc/RING finger domain, C3HC4 (zinc finger)"/>
    <property type="match status" value="1"/>
</dbReference>
<comment type="caution">
    <text evidence="7">The sequence shown here is derived from an EMBL/GenBank/DDBJ whole genome shotgun (WGS) entry which is preliminary data.</text>
</comment>
<protein>
    <recommendedName>
        <fullName evidence="6">RING-type domain-containing protein</fullName>
    </recommendedName>
</protein>
<dbReference type="PANTHER" id="PTHR25465">
    <property type="entry name" value="B-BOX DOMAIN CONTAINING"/>
    <property type="match status" value="1"/>
</dbReference>
<dbReference type="OrthoDB" id="6105938at2759"/>
<dbReference type="GO" id="GO:0008270">
    <property type="term" value="F:zinc ion binding"/>
    <property type="evidence" value="ECO:0007669"/>
    <property type="project" value="UniProtKB-KW"/>
</dbReference>
<organism evidence="7 8">
    <name type="scientific">Albula goreensis</name>
    <dbReference type="NCBI Taxonomy" id="1534307"/>
    <lineage>
        <taxon>Eukaryota</taxon>
        <taxon>Metazoa</taxon>
        <taxon>Chordata</taxon>
        <taxon>Craniata</taxon>
        <taxon>Vertebrata</taxon>
        <taxon>Euteleostomi</taxon>
        <taxon>Actinopterygii</taxon>
        <taxon>Neopterygii</taxon>
        <taxon>Teleostei</taxon>
        <taxon>Albuliformes</taxon>
        <taxon>Albulidae</taxon>
        <taxon>Albula</taxon>
    </lineage>
</organism>
<dbReference type="PROSITE" id="PS00518">
    <property type="entry name" value="ZF_RING_1"/>
    <property type="match status" value="1"/>
</dbReference>
<dbReference type="InterPro" id="IPR001841">
    <property type="entry name" value="Znf_RING"/>
</dbReference>
<evidence type="ECO:0000313" key="8">
    <source>
        <dbReference type="Proteomes" id="UP000829720"/>
    </source>
</evidence>
<dbReference type="SUPFAM" id="SSF57850">
    <property type="entry name" value="RING/U-box"/>
    <property type="match status" value="1"/>
</dbReference>
<dbReference type="InterPro" id="IPR013083">
    <property type="entry name" value="Znf_RING/FYVE/PHD"/>
</dbReference>